<evidence type="ECO:0000256" key="3">
    <source>
        <dbReference type="SAM" id="MobiDB-lite"/>
    </source>
</evidence>
<dbReference type="InterPro" id="IPR020053">
    <property type="entry name" value="Ribosome-bd_factorA_CS"/>
</dbReference>
<accession>A0ABS7R2R1</accession>
<protein>
    <recommendedName>
        <fullName evidence="2">Ribosome-binding factor A</fullName>
    </recommendedName>
</protein>
<organism evidence="4 5">
    <name type="scientific">Streptantibioticus parmotrematis</name>
    <dbReference type="NCBI Taxonomy" id="2873249"/>
    <lineage>
        <taxon>Bacteria</taxon>
        <taxon>Bacillati</taxon>
        <taxon>Actinomycetota</taxon>
        <taxon>Actinomycetes</taxon>
        <taxon>Kitasatosporales</taxon>
        <taxon>Streptomycetaceae</taxon>
        <taxon>Streptantibioticus</taxon>
    </lineage>
</organism>
<dbReference type="Gene3D" id="3.30.300.20">
    <property type="match status" value="1"/>
</dbReference>
<dbReference type="PROSITE" id="PS01319">
    <property type="entry name" value="RBFA"/>
    <property type="match status" value="1"/>
</dbReference>
<sequence>MTDTARARKLADRIRVVVAETLQRRIKDPRLGYVTITDTRVTGDLREATVFYTVYGDDEERAASAAALESAKGVLRSEVGRQTGVRFTPTLAFVLDAVPDNARTIDDLLAKAKAADEQVRETSAGKDYAAGADPYRKPAEDDEAEAGGDASDDA</sequence>
<dbReference type="PANTHER" id="PTHR33515:SF1">
    <property type="entry name" value="RIBOSOME-BINDING FACTOR A, CHLOROPLASTIC-RELATED"/>
    <property type="match status" value="1"/>
</dbReference>
<dbReference type="InterPro" id="IPR023799">
    <property type="entry name" value="RbfA_dom_sf"/>
</dbReference>
<keyword evidence="2" id="KW-0963">Cytoplasm</keyword>
<comment type="subunit">
    <text evidence="2">Monomer. Binds 30S ribosomal subunits, but not 50S ribosomal subunits or 70S ribosomes.</text>
</comment>
<comment type="subcellular location">
    <subcellularLocation>
        <location evidence="2">Cytoplasm</location>
    </subcellularLocation>
</comment>
<feature type="region of interest" description="Disordered" evidence="3">
    <location>
        <begin position="116"/>
        <end position="154"/>
    </location>
</feature>
<name>A0ABS7R2R1_9ACTN</name>
<comment type="similarity">
    <text evidence="2">Belongs to the RbfA family.</text>
</comment>
<comment type="caution">
    <text evidence="4">The sequence shown here is derived from an EMBL/GenBank/DDBJ whole genome shotgun (WGS) entry which is preliminary data.</text>
</comment>
<dbReference type="HAMAP" id="MF_00003">
    <property type="entry name" value="RbfA"/>
    <property type="match status" value="1"/>
</dbReference>
<feature type="compositionally biased region" description="Acidic residues" evidence="3">
    <location>
        <begin position="140"/>
        <end position="154"/>
    </location>
</feature>
<keyword evidence="5" id="KW-1185">Reference proteome</keyword>
<dbReference type="Pfam" id="PF02033">
    <property type="entry name" value="RBFA"/>
    <property type="match status" value="1"/>
</dbReference>
<gene>
    <name evidence="2 4" type="primary">rbfA</name>
    <name evidence="4" type="ORF">K7472_30655</name>
</gene>
<dbReference type="Proteomes" id="UP001198565">
    <property type="component" value="Unassembled WGS sequence"/>
</dbReference>
<dbReference type="InterPro" id="IPR015946">
    <property type="entry name" value="KH_dom-like_a/b"/>
</dbReference>
<evidence type="ECO:0000256" key="1">
    <source>
        <dbReference type="ARBA" id="ARBA00022517"/>
    </source>
</evidence>
<dbReference type="PANTHER" id="PTHR33515">
    <property type="entry name" value="RIBOSOME-BINDING FACTOR A, CHLOROPLASTIC-RELATED"/>
    <property type="match status" value="1"/>
</dbReference>
<dbReference type="EMBL" id="JAINVZ010000037">
    <property type="protein sequence ID" value="MBY8889174.1"/>
    <property type="molecule type" value="Genomic_DNA"/>
</dbReference>
<evidence type="ECO:0000256" key="2">
    <source>
        <dbReference type="HAMAP-Rule" id="MF_00003"/>
    </source>
</evidence>
<comment type="function">
    <text evidence="2">One of several proteins that assist in the late maturation steps of the functional core of the 30S ribosomal subunit. Associates with free 30S ribosomal subunits (but not with 30S subunits that are part of 70S ribosomes or polysomes). Required for efficient processing of 16S rRNA. May interact with the 5'-terminal helix region of 16S rRNA.</text>
</comment>
<keyword evidence="1 2" id="KW-0690">Ribosome biogenesis</keyword>
<dbReference type="NCBIfam" id="TIGR00082">
    <property type="entry name" value="rbfA"/>
    <property type="match status" value="1"/>
</dbReference>
<dbReference type="InterPro" id="IPR000238">
    <property type="entry name" value="RbfA"/>
</dbReference>
<proteinExistence type="inferred from homology"/>
<evidence type="ECO:0000313" key="4">
    <source>
        <dbReference type="EMBL" id="MBY8889174.1"/>
    </source>
</evidence>
<evidence type="ECO:0000313" key="5">
    <source>
        <dbReference type="Proteomes" id="UP001198565"/>
    </source>
</evidence>
<dbReference type="SUPFAM" id="SSF89919">
    <property type="entry name" value="Ribosome-binding factor A, RbfA"/>
    <property type="match status" value="1"/>
</dbReference>
<dbReference type="RefSeq" id="WP_222982277.1">
    <property type="nucleotide sequence ID" value="NZ_JAINVZ010000037.1"/>
</dbReference>
<reference evidence="4 5" key="1">
    <citation type="submission" date="2021-08" db="EMBL/GenBank/DDBJ databases">
        <title>Streptomyces sp. PTM05 isolated from lichen.</title>
        <authorList>
            <person name="Somphong A."/>
            <person name="Phongsopitanun W."/>
            <person name="Tanasupawat S."/>
        </authorList>
    </citation>
    <scope>NUCLEOTIDE SEQUENCE [LARGE SCALE GENOMIC DNA]</scope>
    <source>
        <strain evidence="4 5">Ptm05</strain>
    </source>
</reference>